<dbReference type="EMBL" id="QBLH01000532">
    <property type="protein sequence ID" value="TGZ54941.1"/>
    <property type="molecule type" value="Genomic_DNA"/>
</dbReference>
<dbReference type="AlphaFoldDB" id="A0A4S2KY22"/>
<protein>
    <submittedName>
        <fullName evidence="2">Uncharacterized protein</fullName>
    </submittedName>
</protein>
<name>A0A4S2KY22_9HYME</name>
<organism evidence="2 3">
    <name type="scientific">Temnothorax longispinosus</name>
    <dbReference type="NCBI Taxonomy" id="300112"/>
    <lineage>
        <taxon>Eukaryota</taxon>
        <taxon>Metazoa</taxon>
        <taxon>Ecdysozoa</taxon>
        <taxon>Arthropoda</taxon>
        <taxon>Hexapoda</taxon>
        <taxon>Insecta</taxon>
        <taxon>Pterygota</taxon>
        <taxon>Neoptera</taxon>
        <taxon>Endopterygota</taxon>
        <taxon>Hymenoptera</taxon>
        <taxon>Apocrita</taxon>
        <taxon>Aculeata</taxon>
        <taxon>Formicoidea</taxon>
        <taxon>Formicidae</taxon>
        <taxon>Myrmicinae</taxon>
        <taxon>Temnothorax</taxon>
    </lineage>
</organism>
<gene>
    <name evidence="2" type="ORF">DBV15_05310</name>
</gene>
<keyword evidence="3" id="KW-1185">Reference proteome</keyword>
<reference evidence="2 3" key="1">
    <citation type="journal article" date="2019" name="Philos. Trans. R. Soc. Lond., B, Biol. Sci.">
        <title>Ant behaviour and brain gene expression of defending hosts depend on the ecological success of the intruding social parasite.</title>
        <authorList>
            <person name="Kaur R."/>
            <person name="Stoldt M."/>
            <person name="Jongepier E."/>
            <person name="Feldmeyer B."/>
            <person name="Menzel F."/>
            <person name="Bornberg-Bauer E."/>
            <person name="Foitzik S."/>
        </authorList>
    </citation>
    <scope>NUCLEOTIDE SEQUENCE [LARGE SCALE GENOMIC DNA]</scope>
    <source>
        <tissue evidence="2">Whole body</tissue>
    </source>
</reference>
<accession>A0A4S2KY22</accession>
<evidence type="ECO:0000313" key="2">
    <source>
        <dbReference type="EMBL" id="TGZ54941.1"/>
    </source>
</evidence>
<feature type="region of interest" description="Disordered" evidence="1">
    <location>
        <begin position="54"/>
        <end position="91"/>
    </location>
</feature>
<comment type="caution">
    <text evidence="2">The sequence shown here is derived from an EMBL/GenBank/DDBJ whole genome shotgun (WGS) entry which is preliminary data.</text>
</comment>
<evidence type="ECO:0000313" key="3">
    <source>
        <dbReference type="Proteomes" id="UP000310200"/>
    </source>
</evidence>
<sequence>MKMVLSQRQREELSSVLFRPSRARATRMRHGNATSNEDTVVGIDRHLDLYQVRPMTQNRSSISGASGRHVRGMAGPGSEDEESQFDVGAYS</sequence>
<evidence type="ECO:0000256" key="1">
    <source>
        <dbReference type="SAM" id="MobiDB-lite"/>
    </source>
</evidence>
<proteinExistence type="predicted"/>
<dbReference type="Proteomes" id="UP000310200">
    <property type="component" value="Unassembled WGS sequence"/>
</dbReference>
<feature type="compositionally biased region" description="Polar residues" evidence="1">
    <location>
        <begin position="54"/>
        <end position="64"/>
    </location>
</feature>